<evidence type="ECO:0000259" key="1">
    <source>
        <dbReference type="Pfam" id="PF01261"/>
    </source>
</evidence>
<dbReference type="PANTHER" id="PTHR12110">
    <property type="entry name" value="HYDROXYPYRUVATE ISOMERASE"/>
    <property type="match status" value="1"/>
</dbReference>
<dbReference type="KEGG" id="fgi:OP10G_3930"/>
<gene>
    <name evidence="2" type="ORF">OP10G_3930</name>
</gene>
<dbReference type="InterPro" id="IPR050312">
    <property type="entry name" value="IolE/XylAMocC-like"/>
</dbReference>
<dbReference type="eggNOG" id="COG1082">
    <property type="taxonomic scope" value="Bacteria"/>
</dbReference>
<accession>A0A068NUS9</accession>
<dbReference type="STRING" id="661478.OP10G_3930"/>
<name>A0A068NUS9_FIMGI</name>
<dbReference type="AlphaFoldDB" id="A0A068NUS9"/>
<evidence type="ECO:0000313" key="2">
    <source>
        <dbReference type="EMBL" id="AIE87298.1"/>
    </source>
</evidence>
<proteinExistence type="predicted"/>
<dbReference type="Pfam" id="PF01261">
    <property type="entry name" value="AP_endonuc_2"/>
    <property type="match status" value="1"/>
</dbReference>
<reference evidence="2 3" key="1">
    <citation type="journal article" date="2014" name="PLoS ONE">
        <title>The first complete genome sequence of the class fimbriimonadia in the phylum armatimonadetes.</title>
        <authorList>
            <person name="Hu Z.Y."/>
            <person name="Wang Y.Z."/>
            <person name="Im W.T."/>
            <person name="Wang S.Y."/>
            <person name="Zhao G.P."/>
            <person name="Zheng H.J."/>
            <person name="Quan Z.X."/>
        </authorList>
    </citation>
    <scope>NUCLEOTIDE SEQUENCE [LARGE SCALE GENOMIC DNA]</scope>
    <source>
        <strain evidence="2">Gsoil 348</strain>
    </source>
</reference>
<dbReference type="OrthoDB" id="9814946at2"/>
<dbReference type="SUPFAM" id="SSF51658">
    <property type="entry name" value="Xylose isomerase-like"/>
    <property type="match status" value="1"/>
</dbReference>
<organism evidence="2 3">
    <name type="scientific">Fimbriimonas ginsengisoli Gsoil 348</name>
    <dbReference type="NCBI Taxonomy" id="661478"/>
    <lineage>
        <taxon>Bacteria</taxon>
        <taxon>Bacillati</taxon>
        <taxon>Armatimonadota</taxon>
        <taxon>Fimbriimonadia</taxon>
        <taxon>Fimbriimonadales</taxon>
        <taxon>Fimbriimonadaceae</taxon>
        <taxon>Fimbriimonas</taxon>
    </lineage>
</organism>
<dbReference type="InterPro" id="IPR036237">
    <property type="entry name" value="Xyl_isomerase-like_sf"/>
</dbReference>
<dbReference type="Proteomes" id="UP000027982">
    <property type="component" value="Chromosome"/>
</dbReference>
<evidence type="ECO:0000313" key="3">
    <source>
        <dbReference type="Proteomes" id="UP000027982"/>
    </source>
</evidence>
<sequence length="249" mass="26785">MKYGICSEFTGAANALAAGFDYVEVGATSFVALDPFDPAPYRAAHAEASNLFFPSSIRLFDSGSAPYLEYAEKVIGRASQIGIQVMVIGSGASRFAPESGYDERFAKIAAEVNAIAGRYGIKIAPESLNRTETNVGNDLGTFARILRDHGVGYTADTYHVLFEWAAEGGAGAPSAQHWAEQIPFAPTHVHIANLPRFAPQPDDSMLHGFVDRLRELGYDSRVSLECMLPGADVATLRHALDGLKALFAR</sequence>
<dbReference type="EMBL" id="CP007139">
    <property type="protein sequence ID" value="AIE87298.1"/>
    <property type="molecule type" value="Genomic_DNA"/>
</dbReference>
<dbReference type="InterPro" id="IPR013022">
    <property type="entry name" value="Xyl_isomerase-like_TIM-brl"/>
</dbReference>
<keyword evidence="3" id="KW-1185">Reference proteome</keyword>
<dbReference type="HOGENOM" id="CLU_1114503_0_0_0"/>
<keyword evidence="2" id="KW-0413">Isomerase</keyword>
<dbReference type="GO" id="GO:0016853">
    <property type="term" value="F:isomerase activity"/>
    <property type="evidence" value="ECO:0007669"/>
    <property type="project" value="UniProtKB-KW"/>
</dbReference>
<dbReference type="Gene3D" id="3.20.20.150">
    <property type="entry name" value="Divalent-metal-dependent TIM barrel enzymes"/>
    <property type="match status" value="1"/>
</dbReference>
<feature type="domain" description="Xylose isomerase-like TIM barrel" evidence="1">
    <location>
        <begin position="13"/>
        <end position="244"/>
    </location>
</feature>
<dbReference type="RefSeq" id="WP_025228793.1">
    <property type="nucleotide sequence ID" value="NZ_CP007139.1"/>
</dbReference>
<protein>
    <submittedName>
        <fullName evidence="2">Xylose isomerase</fullName>
    </submittedName>
</protein>
<dbReference type="PANTHER" id="PTHR12110:SF21">
    <property type="entry name" value="XYLOSE ISOMERASE-LIKE TIM BARREL DOMAIN-CONTAINING PROTEIN"/>
    <property type="match status" value="1"/>
</dbReference>